<keyword evidence="1" id="KW-0812">Transmembrane</keyword>
<accession>A0A418Y1W3</accession>
<dbReference type="EMBL" id="QYYA01000001">
    <property type="protein sequence ID" value="RJG19503.1"/>
    <property type="molecule type" value="Genomic_DNA"/>
</dbReference>
<evidence type="ECO:0000256" key="1">
    <source>
        <dbReference type="SAM" id="Phobius"/>
    </source>
</evidence>
<comment type="caution">
    <text evidence="2">The sequence shown here is derived from an EMBL/GenBank/DDBJ whole genome shotgun (WGS) entry which is preliminary data.</text>
</comment>
<proteinExistence type="predicted"/>
<evidence type="ECO:0000313" key="2">
    <source>
        <dbReference type="EMBL" id="RJG19503.1"/>
    </source>
</evidence>
<evidence type="ECO:0000313" key="3">
    <source>
        <dbReference type="Proteomes" id="UP000283734"/>
    </source>
</evidence>
<protein>
    <submittedName>
        <fullName evidence="2">Uncharacterized protein</fullName>
    </submittedName>
</protein>
<name>A0A418Y1W3_9GAMM</name>
<feature type="transmembrane region" description="Helical" evidence="1">
    <location>
        <begin position="24"/>
        <end position="47"/>
    </location>
</feature>
<dbReference type="AlphaFoldDB" id="A0A418Y1W3"/>
<keyword evidence="1" id="KW-1133">Transmembrane helix</keyword>
<reference evidence="2 3" key="1">
    <citation type="submission" date="2018-09" db="EMBL/GenBank/DDBJ databases">
        <title>Alcanivorax profundi sp. nov., isolated from 1000 m-depth seawater of the Mariana Trench.</title>
        <authorList>
            <person name="Liu J."/>
        </authorList>
    </citation>
    <scope>NUCLEOTIDE SEQUENCE [LARGE SCALE GENOMIC DNA]</scope>
    <source>
        <strain evidence="2 3">MTEO17</strain>
    </source>
</reference>
<keyword evidence="1" id="KW-0472">Membrane</keyword>
<sequence>MRNQPLDGQTTAPTKKPLPFGKRLFCWFIFGAALRAFLAALGGGAIARTVKSNIYHRGELKSVFSQSLYPLWLDPRLGYRAASDAPTDRWEDQIGLSR</sequence>
<organism evidence="2 3">
    <name type="scientific">Alcanivorax profundi</name>
    <dbReference type="NCBI Taxonomy" id="2338368"/>
    <lineage>
        <taxon>Bacteria</taxon>
        <taxon>Pseudomonadati</taxon>
        <taxon>Pseudomonadota</taxon>
        <taxon>Gammaproteobacteria</taxon>
        <taxon>Oceanospirillales</taxon>
        <taxon>Alcanivoracaceae</taxon>
        <taxon>Alcanivorax</taxon>
    </lineage>
</organism>
<keyword evidence="3" id="KW-1185">Reference proteome</keyword>
<dbReference type="Proteomes" id="UP000283734">
    <property type="component" value="Unassembled WGS sequence"/>
</dbReference>
<gene>
    <name evidence="2" type="ORF">D4A39_01155</name>
</gene>